<feature type="compositionally biased region" description="Polar residues" evidence="1">
    <location>
        <begin position="1"/>
        <end position="13"/>
    </location>
</feature>
<dbReference type="PATRIC" id="fig|1160705.3.peg.1703"/>
<protein>
    <submittedName>
        <fullName evidence="2">Uncharacterized protein</fullName>
    </submittedName>
</protein>
<feature type="region of interest" description="Disordered" evidence="1">
    <location>
        <begin position="1"/>
        <end position="36"/>
    </location>
</feature>
<sequence length="36" mass="3887">MFATSSFDGSASAEQPGLPARRLFGSSRSRPRAIFK</sequence>
<organism evidence="2 3">
    <name type="scientific">Streptomyces viridochromogenes Tue57</name>
    <dbReference type="NCBI Taxonomy" id="1160705"/>
    <lineage>
        <taxon>Bacteria</taxon>
        <taxon>Bacillati</taxon>
        <taxon>Actinomycetota</taxon>
        <taxon>Actinomycetes</taxon>
        <taxon>Kitasatosporales</taxon>
        <taxon>Streptomycetaceae</taxon>
        <taxon>Streptomyces</taxon>
    </lineage>
</organism>
<comment type="caution">
    <text evidence="2">The sequence shown here is derived from an EMBL/GenBank/DDBJ whole genome shotgun (WGS) entry which is preliminary data.</text>
</comment>
<reference evidence="2 3" key="1">
    <citation type="journal article" date="2013" name="Genome Announc.">
        <title>Draft Genome Sequence of Streptomyces viridochromogenes Strain Tu57, Producer of Avilamycin.</title>
        <authorList>
            <person name="Gruning B.A."/>
            <person name="Erxleben A."/>
            <person name="Hahnlein A."/>
            <person name="Gunther S."/>
        </authorList>
    </citation>
    <scope>NUCLEOTIDE SEQUENCE [LARGE SCALE GENOMIC DNA]</scope>
    <source>
        <strain evidence="2 3">Tue57</strain>
    </source>
</reference>
<proteinExistence type="predicted"/>
<name>L8PI83_STRVR</name>
<dbReference type="AlphaFoldDB" id="L8PI83"/>
<evidence type="ECO:0000256" key="1">
    <source>
        <dbReference type="SAM" id="MobiDB-lite"/>
    </source>
</evidence>
<dbReference type="EMBL" id="AMLP01000061">
    <property type="protein sequence ID" value="ELS57266.1"/>
    <property type="molecule type" value="Genomic_DNA"/>
</dbReference>
<accession>L8PI83</accession>
<dbReference type="Proteomes" id="UP000011205">
    <property type="component" value="Unassembled WGS sequence"/>
</dbReference>
<evidence type="ECO:0000313" key="2">
    <source>
        <dbReference type="EMBL" id="ELS57266.1"/>
    </source>
</evidence>
<gene>
    <name evidence="2" type="ORF">STVIR_1707</name>
</gene>
<evidence type="ECO:0000313" key="3">
    <source>
        <dbReference type="Proteomes" id="UP000011205"/>
    </source>
</evidence>